<feature type="compositionally biased region" description="Polar residues" evidence="4">
    <location>
        <begin position="123"/>
        <end position="135"/>
    </location>
</feature>
<feature type="region of interest" description="Disordered" evidence="4">
    <location>
        <begin position="682"/>
        <end position="727"/>
    </location>
</feature>
<sequence length="848" mass="92540">MTVAPSSLTVDIAPPSLRDPGRGDNAEDDDSDHLRSFARLEFADSTFRMNTYGVVLGRDQAAIDHSLKMAELQEQYEADCMKADREGRSRPSEPRAPKSIVSHKGGILGPEYSRSDAPVPANKSDSPSKEGSTSAEKAIPAEEKGEAVIHGREYHSTPGAVAVDTKALRVNPEAVVFLPIHSPGEHTHKRSKAISRKHLKISYNRQRGVFEATALGRNGIFIDDNFLAPHKTVVLRSGDFVQVKDVHFVFVITGLEKGQTGGERLHEQPATGGKTMSFDFAPRRQGQMRDTSSLSSVDPREIQDVEMDDADEAPTAPKANAKMKAKSKAEAPDQQSGGEPRKRGPGRPPKNGYMSKREEREFKKLLQEQQRMDQANQQPTEPPLKRKVGRPRKNPLPEGMEESAAKRPRMDGQEPEYGDGGSDNDMPSSNPKKPSKVARPKTPPLELNREDYTDEQLIKPSENYAQLIDQAFMGAPPDGLSLKQIYKRIASRWPYFHFCAGTKGWESSVRHNLLGNACFVKNKASDLWTRVPGMSLEEGKKKGKPDGPEQSAGMQPGSTPMSTGQGGSLHGQLSHSGYHHPPGGLGQHQMPPNYQTHYPQMAQPGQTQTTQQLLQQPQQTPQQAQRPQQPMNVQASYNPAYGQPNQQGQSVPGFTQGIMPQTGVSGHSTVENHGTLEQIRAVGHSPHNPAPAAQHVQTASKAPASGSVQPSNGQPAASPSDSQRRGAVSPVIVARLSKLREQIATGLRAARTPDPDAIIWCALDRLVGLRDETIPPEIPANLVSTCYKGFANLVMPKQPPLIDPGTLAAVLGFREKSHELLRGKFSEPQRTTLLHSVIFRELGLATES</sequence>
<feature type="region of interest" description="Disordered" evidence="4">
    <location>
        <begin position="1"/>
        <end position="32"/>
    </location>
</feature>
<keyword evidence="2 3" id="KW-0539">Nucleus</keyword>
<dbReference type="InterPro" id="IPR000253">
    <property type="entry name" value="FHA_dom"/>
</dbReference>
<feature type="region of interest" description="Disordered" evidence="4">
    <location>
        <begin position="83"/>
        <end position="142"/>
    </location>
</feature>
<dbReference type="SMART" id="SM00339">
    <property type="entry name" value="FH"/>
    <property type="match status" value="1"/>
</dbReference>
<keyword evidence="1 3" id="KW-0238">DNA-binding</keyword>
<feature type="compositionally biased region" description="Polar residues" evidence="4">
    <location>
        <begin position="632"/>
        <end position="669"/>
    </location>
</feature>
<dbReference type="PANTHER" id="PTHR21712">
    <property type="entry name" value="PRE-RRNA-PROCESSING PROTEIN FHL1"/>
    <property type="match status" value="1"/>
</dbReference>
<feature type="compositionally biased region" description="Polar residues" evidence="4">
    <location>
        <begin position="552"/>
        <end position="563"/>
    </location>
</feature>
<dbReference type="CDD" id="cd00059">
    <property type="entry name" value="FH_FOX"/>
    <property type="match status" value="1"/>
</dbReference>
<evidence type="ECO:0000313" key="7">
    <source>
        <dbReference type="EMBL" id="KAG9250209.1"/>
    </source>
</evidence>
<organism evidence="7 8">
    <name type="scientific">Emericellopsis atlantica</name>
    <dbReference type="NCBI Taxonomy" id="2614577"/>
    <lineage>
        <taxon>Eukaryota</taxon>
        <taxon>Fungi</taxon>
        <taxon>Dikarya</taxon>
        <taxon>Ascomycota</taxon>
        <taxon>Pezizomycotina</taxon>
        <taxon>Sordariomycetes</taxon>
        <taxon>Hypocreomycetidae</taxon>
        <taxon>Hypocreales</taxon>
        <taxon>Bionectriaceae</taxon>
        <taxon>Emericellopsis</taxon>
    </lineage>
</organism>
<proteinExistence type="predicted"/>
<evidence type="ECO:0000256" key="3">
    <source>
        <dbReference type="PROSITE-ProRule" id="PRU00089"/>
    </source>
</evidence>
<dbReference type="Gene3D" id="2.60.200.20">
    <property type="match status" value="1"/>
</dbReference>
<feature type="region of interest" description="Disordered" evidence="4">
    <location>
        <begin position="369"/>
        <end position="448"/>
    </location>
</feature>
<feature type="region of interest" description="Disordered" evidence="4">
    <location>
        <begin position="536"/>
        <end position="669"/>
    </location>
</feature>
<dbReference type="GO" id="GO:0043565">
    <property type="term" value="F:sequence-specific DNA binding"/>
    <property type="evidence" value="ECO:0007669"/>
    <property type="project" value="InterPro"/>
</dbReference>
<feature type="compositionally biased region" description="Basic and acidic residues" evidence="4">
    <location>
        <begin position="403"/>
        <end position="412"/>
    </location>
</feature>
<dbReference type="InterPro" id="IPR008984">
    <property type="entry name" value="SMAD_FHA_dom_sf"/>
</dbReference>
<feature type="compositionally biased region" description="Polar residues" evidence="4">
    <location>
        <begin position="695"/>
        <end position="721"/>
    </location>
</feature>
<dbReference type="GO" id="GO:0060962">
    <property type="term" value="P:regulation of ribosomal protein gene transcription by RNA polymerase II"/>
    <property type="evidence" value="ECO:0007669"/>
    <property type="project" value="InterPro"/>
</dbReference>
<keyword evidence="8" id="KW-1185">Reference proteome</keyword>
<dbReference type="Gene3D" id="1.10.10.10">
    <property type="entry name" value="Winged helix-like DNA-binding domain superfamily/Winged helix DNA-binding domain"/>
    <property type="match status" value="1"/>
</dbReference>
<feature type="non-terminal residue" evidence="7">
    <location>
        <position position="848"/>
    </location>
</feature>
<dbReference type="InterPro" id="IPR001766">
    <property type="entry name" value="Fork_head_dom"/>
</dbReference>
<protein>
    <submittedName>
        <fullName evidence="7">Forkhead domain-containing protein</fullName>
    </submittedName>
</protein>
<dbReference type="AlphaFoldDB" id="A0A9P7ZDR7"/>
<dbReference type="SUPFAM" id="SSF46785">
    <property type="entry name" value="Winged helix' DNA-binding domain"/>
    <property type="match status" value="1"/>
</dbReference>
<feature type="compositionally biased region" description="Basic and acidic residues" evidence="4">
    <location>
        <begin position="83"/>
        <end position="96"/>
    </location>
</feature>
<dbReference type="GO" id="GO:0005634">
    <property type="term" value="C:nucleus"/>
    <property type="evidence" value="ECO:0007669"/>
    <property type="project" value="UniProtKB-SubCell"/>
</dbReference>
<feature type="DNA-binding region" description="Fork-head" evidence="3">
    <location>
        <begin position="459"/>
        <end position="521"/>
    </location>
</feature>
<feature type="region of interest" description="Disordered" evidence="4">
    <location>
        <begin position="259"/>
        <end position="356"/>
    </location>
</feature>
<dbReference type="OrthoDB" id="5402974at2759"/>
<dbReference type="Pfam" id="PF00498">
    <property type="entry name" value="FHA"/>
    <property type="match status" value="1"/>
</dbReference>
<feature type="domain" description="FHA" evidence="5">
    <location>
        <begin position="148"/>
        <end position="227"/>
    </location>
</feature>
<evidence type="ECO:0000259" key="5">
    <source>
        <dbReference type="PROSITE" id="PS50006"/>
    </source>
</evidence>
<feature type="compositionally biased region" description="Basic and acidic residues" evidence="4">
    <location>
        <begin position="537"/>
        <end position="547"/>
    </location>
</feature>
<dbReference type="InterPro" id="IPR045178">
    <property type="entry name" value="Fhl1/FHA1"/>
</dbReference>
<feature type="compositionally biased region" description="Low complexity" evidence="4">
    <location>
        <begin position="599"/>
        <end position="631"/>
    </location>
</feature>
<gene>
    <name evidence="7" type="ORF">F5Z01DRAFT_630061</name>
</gene>
<dbReference type="RefSeq" id="XP_046114133.1">
    <property type="nucleotide sequence ID" value="XM_046261702.1"/>
</dbReference>
<dbReference type="PANTHER" id="PTHR21712:SF29">
    <property type="entry name" value="PRE-RRNA-PROCESSING PROTEIN FHL1"/>
    <property type="match status" value="1"/>
</dbReference>
<dbReference type="PROSITE" id="PS50039">
    <property type="entry name" value="FORK_HEAD_3"/>
    <property type="match status" value="1"/>
</dbReference>
<evidence type="ECO:0000256" key="2">
    <source>
        <dbReference type="ARBA" id="ARBA00023242"/>
    </source>
</evidence>
<dbReference type="PROSITE" id="PS50006">
    <property type="entry name" value="FHA_DOMAIN"/>
    <property type="match status" value="1"/>
</dbReference>
<feature type="compositionally biased region" description="Polar residues" evidence="4">
    <location>
        <begin position="369"/>
        <end position="379"/>
    </location>
</feature>
<feature type="domain" description="Fork-head" evidence="6">
    <location>
        <begin position="459"/>
        <end position="521"/>
    </location>
</feature>
<name>A0A9P7ZDR7_9HYPO</name>
<comment type="subcellular location">
    <subcellularLocation>
        <location evidence="3">Nucleus</location>
    </subcellularLocation>
</comment>
<comment type="caution">
    <text evidence="7">The sequence shown here is derived from an EMBL/GenBank/DDBJ whole genome shotgun (WGS) entry which is preliminary data.</text>
</comment>
<dbReference type="GO" id="GO:0003700">
    <property type="term" value="F:DNA-binding transcription factor activity"/>
    <property type="evidence" value="ECO:0007669"/>
    <property type="project" value="InterPro"/>
</dbReference>
<evidence type="ECO:0000313" key="8">
    <source>
        <dbReference type="Proteomes" id="UP000887229"/>
    </source>
</evidence>
<dbReference type="InterPro" id="IPR036390">
    <property type="entry name" value="WH_DNA-bd_sf"/>
</dbReference>
<dbReference type="Pfam" id="PF00250">
    <property type="entry name" value="Forkhead"/>
    <property type="match status" value="1"/>
</dbReference>
<dbReference type="InterPro" id="IPR036388">
    <property type="entry name" value="WH-like_DNA-bd_sf"/>
</dbReference>
<dbReference type="Proteomes" id="UP000887229">
    <property type="component" value="Unassembled WGS sequence"/>
</dbReference>
<reference evidence="7" key="1">
    <citation type="journal article" date="2021" name="IMA Fungus">
        <title>Genomic characterization of three marine fungi, including Emericellopsis atlantica sp. nov. with signatures of a generalist lifestyle and marine biomass degradation.</title>
        <authorList>
            <person name="Hagestad O.C."/>
            <person name="Hou L."/>
            <person name="Andersen J.H."/>
            <person name="Hansen E.H."/>
            <person name="Altermark B."/>
            <person name="Li C."/>
            <person name="Kuhnert E."/>
            <person name="Cox R.J."/>
            <person name="Crous P.W."/>
            <person name="Spatafora J.W."/>
            <person name="Lail K."/>
            <person name="Amirebrahimi M."/>
            <person name="Lipzen A."/>
            <person name="Pangilinan J."/>
            <person name="Andreopoulos W."/>
            <person name="Hayes R.D."/>
            <person name="Ng V."/>
            <person name="Grigoriev I.V."/>
            <person name="Jackson S.A."/>
            <person name="Sutton T.D.S."/>
            <person name="Dobson A.D.W."/>
            <person name="Rama T."/>
        </authorList>
    </citation>
    <scope>NUCLEOTIDE SEQUENCE</scope>
    <source>
        <strain evidence="7">TS7</strain>
    </source>
</reference>
<evidence type="ECO:0000259" key="6">
    <source>
        <dbReference type="PROSITE" id="PS50039"/>
    </source>
</evidence>
<dbReference type="SUPFAM" id="SSF49879">
    <property type="entry name" value="SMAD/FHA domain"/>
    <property type="match status" value="1"/>
</dbReference>
<evidence type="ECO:0000256" key="4">
    <source>
        <dbReference type="SAM" id="MobiDB-lite"/>
    </source>
</evidence>
<evidence type="ECO:0000256" key="1">
    <source>
        <dbReference type="ARBA" id="ARBA00023125"/>
    </source>
</evidence>
<accession>A0A9P7ZDR7</accession>
<dbReference type="PRINTS" id="PR00053">
    <property type="entry name" value="FORKHEAD"/>
</dbReference>
<dbReference type="GeneID" id="70292605"/>
<dbReference type="EMBL" id="MU251281">
    <property type="protein sequence ID" value="KAG9250209.1"/>
    <property type="molecule type" value="Genomic_DNA"/>
</dbReference>